<evidence type="ECO:0000256" key="2">
    <source>
        <dbReference type="SAM" id="MobiDB-lite"/>
    </source>
</evidence>
<sequence length="361" mass="40779">MSWIAGDHRQTVTKHGLKITNMQPKETELSTEALPKAFLHSLRTLFDILDDERRGYVHISEIESRWQGSETQDLPGSVLECLRRVTPPHGCLTFERFVQIHSDKTGGSATGSRSRHHEDTSSVYTTSCKHSTSDSSNYGTLASTAQRYSGSGYERTERSLERAQIIPERGGRAGFPRSQSETTTGYAGSRQHGRSREEQRRHTITNGVDYEMLKQMKELEQEKDSLLAGLDVVERAREWYQNQIHNVTERQRLVGQTSHCSDFMTESGHLNVLLPKLQEVSRCLNDLISCSGMVSLGQVVQAPPQAIQRLKDQNHLLTQEVTEKSERITQLEQEKCALIKQLFEARARNAHDGSALDSTFI</sequence>
<dbReference type="InterPro" id="IPR057953">
    <property type="entry name" value="SAPC2_N"/>
</dbReference>
<reference evidence="4" key="3">
    <citation type="submission" date="2020-05" db="EMBL/GenBank/DDBJ databases">
        <title>Electrophorus electricus (electric eel) genome, fEleEle1, primary haplotype.</title>
        <authorList>
            <person name="Myers G."/>
            <person name="Meyer A."/>
            <person name="Fedrigo O."/>
            <person name="Formenti G."/>
            <person name="Rhie A."/>
            <person name="Tracey A."/>
            <person name="Sims Y."/>
            <person name="Jarvis E.D."/>
        </authorList>
    </citation>
    <scope>NUCLEOTIDE SEQUENCE [LARGE SCALE GENOMIC DNA]</scope>
</reference>
<evidence type="ECO:0000259" key="3">
    <source>
        <dbReference type="Pfam" id="PF25825"/>
    </source>
</evidence>
<dbReference type="OMA" id="WQLNLMA"/>
<feature type="region of interest" description="Disordered" evidence="2">
    <location>
        <begin position="104"/>
        <end position="140"/>
    </location>
</feature>
<accession>A0A4W4GY62</accession>
<keyword evidence="5" id="KW-1185">Reference proteome</keyword>
<feature type="compositionally biased region" description="Polar residues" evidence="2">
    <location>
        <begin position="121"/>
        <end position="140"/>
    </location>
</feature>
<protein>
    <recommendedName>
        <fullName evidence="3">Suppressor APC domain-containing protein</fullName>
    </recommendedName>
</protein>
<proteinExistence type="predicted"/>
<evidence type="ECO:0000313" key="4">
    <source>
        <dbReference type="Ensembl" id="ENSEEEP00000042600.2"/>
    </source>
</evidence>
<dbReference type="GeneTree" id="ENSGT00390000008072"/>
<keyword evidence="1" id="KW-0175">Coiled coil</keyword>
<reference evidence="5" key="2">
    <citation type="journal article" date="2017" name="Sci. Adv.">
        <title>A tail of two voltages: Proteomic comparison of the three electric organs of the electric eel.</title>
        <authorList>
            <person name="Traeger L.L."/>
            <person name="Sabat G."/>
            <person name="Barrett-Wilt G.A."/>
            <person name="Wells G.B."/>
            <person name="Sussman M.R."/>
        </authorList>
    </citation>
    <scope>NUCLEOTIDE SEQUENCE [LARGE SCALE GENOMIC DNA]</scope>
</reference>
<name>A0A4W4GY62_ELEEL</name>
<dbReference type="Proteomes" id="UP000314983">
    <property type="component" value="Chromosome 6"/>
</dbReference>
<gene>
    <name evidence="4" type="primary">sapcd2</name>
</gene>
<evidence type="ECO:0000313" key="5">
    <source>
        <dbReference type="Proteomes" id="UP000314983"/>
    </source>
</evidence>
<dbReference type="Pfam" id="PF25825">
    <property type="entry name" value="SAPC2_N"/>
    <property type="match status" value="1"/>
</dbReference>
<feature type="region of interest" description="Disordered" evidence="2">
    <location>
        <begin position="170"/>
        <end position="200"/>
    </location>
</feature>
<dbReference type="Gene3D" id="1.10.287.450">
    <property type="entry name" value="Helix hairpin bin"/>
    <property type="match status" value="1"/>
</dbReference>
<reference evidence="5" key="1">
    <citation type="journal article" date="2014" name="Science">
        <title>Nonhuman genetics. Genomic basis for the convergent evolution of electric organs.</title>
        <authorList>
            <person name="Gallant J.R."/>
            <person name="Traeger L.L."/>
            <person name="Volkening J.D."/>
            <person name="Moffett H."/>
            <person name="Chen P.H."/>
            <person name="Novina C.D."/>
            <person name="Phillips G.N.Jr."/>
            <person name="Anand R."/>
            <person name="Wells G.B."/>
            <person name="Pinch M."/>
            <person name="Guth R."/>
            <person name="Unguez G.A."/>
            <person name="Albert J.S."/>
            <person name="Zakon H.H."/>
            <person name="Samanta M.P."/>
            <person name="Sussman M.R."/>
        </authorList>
    </citation>
    <scope>NUCLEOTIDE SEQUENCE [LARGE SCALE GENOMIC DNA]</scope>
</reference>
<reference evidence="4" key="5">
    <citation type="submission" date="2025-09" db="UniProtKB">
        <authorList>
            <consortium name="Ensembl"/>
        </authorList>
    </citation>
    <scope>IDENTIFICATION</scope>
</reference>
<evidence type="ECO:0000256" key="1">
    <source>
        <dbReference type="SAM" id="Coils"/>
    </source>
</evidence>
<organism evidence="4 5">
    <name type="scientific">Electrophorus electricus</name>
    <name type="common">Electric eel</name>
    <name type="synonym">Gymnotus electricus</name>
    <dbReference type="NCBI Taxonomy" id="8005"/>
    <lineage>
        <taxon>Eukaryota</taxon>
        <taxon>Metazoa</taxon>
        <taxon>Chordata</taxon>
        <taxon>Craniata</taxon>
        <taxon>Vertebrata</taxon>
        <taxon>Euteleostomi</taxon>
        <taxon>Actinopterygii</taxon>
        <taxon>Neopterygii</taxon>
        <taxon>Teleostei</taxon>
        <taxon>Ostariophysi</taxon>
        <taxon>Gymnotiformes</taxon>
        <taxon>Gymnotoidei</taxon>
        <taxon>Gymnotidae</taxon>
        <taxon>Electrophorus</taxon>
    </lineage>
</organism>
<dbReference type="AlphaFoldDB" id="A0A4W4GY62"/>
<dbReference type="PANTHER" id="PTHR14907">
    <property type="entry name" value="FI14130P"/>
    <property type="match status" value="1"/>
</dbReference>
<feature type="coiled-coil region" evidence="1">
    <location>
        <begin position="307"/>
        <end position="334"/>
    </location>
</feature>
<dbReference type="Pfam" id="PF11414">
    <property type="entry name" value="Suppressor_APC"/>
    <property type="match status" value="1"/>
</dbReference>
<dbReference type="PANTHER" id="PTHR14907:SF2">
    <property type="entry name" value="SUPPRESSOR APC DOMAIN-CONTAINING PROTEIN 2"/>
    <property type="match status" value="1"/>
</dbReference>
<reference evidence="4" key="4">
    <citation type="submission" date="2025-08" db="UniProtKB">
        <authorList>
            <consortium name="Ensembl"/>
        </authorList>
    </citation>
    <scope>IDENTIFICATION</scope>
</reference>
<feature type="compositionally biased region" description="Polar residues" evidence="2">
    <location>
        <begin position="177"/>
        <end position="186"/>
    </location>
</feature>
<dbReference type="InterPro" id="IPR026828">
    <property type="entry name" value="SAPC2_1/2"/>
</dbReference>
<dbReference type="Ensembl" id="ENSEEET00000043086.2">
    <property type="protein sequence ID" value="ENSEEEP00000042600.2"/>
    <property type="gene ID" value="ENSEEEG00000020115.2"/>
</dbReference>
<feature type="domain" description="Suppressor APC" evidence="3">
    <location>
        <begin position="34"/>
        <end position="99"/>
    </location>
</feature>